<dbReference type="PANTHER" id="PTHR35205:SF1">
    <property type="entry name" value="ZU5 DOMAIN-CONTAINING PROTEIN"/>
    <property type="match status" value="1"/>
</dbReference>
<evidence type="ECO:0000256" key="1">
    <source>
        <dbReference type="SAM" id="Phobius"/>
    </source>
</evidence>
<dbReference type="EMBL" id="CP073721">
    <property type="protein sequence ID" value="UWZ39260.1"/>
    <property type="molecule type" value="Genomic_DNA"/>
</dbReference>
<dbReference type="RefSeq" id="WP_260728660.1">
    <property type="nucleotide sequence ID" value="NZ_BAAABS010000015.1"/>
</dbReference>
<dbReference type="InterPro" id="IPR002182">
    <property type="entry name" value="NB-ARC"/>
</dbReference>
<keyword evidence="1" id="KW-0812">Transmembrane</keyword>
<protein>
    <recommendedName>
        <fullName evidence="2">NB-ARC domain-containing protein</fullName>
    </recommendedName>
</protein>
<dbReference type="Pfam" id="PF00931">
    <property type="entry name" value="NB-ARC"/>
    <property type="match status" value="1"/>
</dbReference>
<evidence type="ECO:0000259" key="2">
    <source>
        <dbReference type="Pfam" id="PF00931"/>
    </source>
</evidence>
<dbReference type="InterPro" id="IPR027417">
    <property type="entry name" value="P-loop_NTPase"/>
</dbReference>
<reference evidence="3" key="1">
    <citation type="submission" date="2021-04" db="EMBL/GenBank/DDBJ databases">
        <title>Biosynthetic gene clusters of Dactylosporangioum roseum.</title>
        <authorList>
            <person name="Hartkoorn R.C."/>
            <person name="Beaudoing E."/>
            <person name="Hot D."/>
            <person name="Moureu S."/>
        </authorList>
    </citation>
    <scope>NUCLEOTIDE SEQUENCE</scope>
    <source>
        <strain evidence="3">NRRL B-16295</strain>
    </source>
</reference>
<dbReference type="Gene3D" id="3.40.50.300">
    <property type="entry name" value="P-loop containing nucleotide triphosphate hydrolases"/>
    <property type="match status" value="1"/>
</dbReference>
<gene>
    <name evidence="3" type="ORF">Drose_14085</name>
</gene>
<evidence type="ECO:0000313" key="4">
    <source>
        <dbReference type="Proteomes" id="UP001058271"/>
    </source>
</evidence>
<keyword evidence="4" id="KW-1185">Reference proteome</keyword>
<accession>A0ABY5ZAZ5</accession>
<keyword evidence="1" id="KW-0472">Membrane</keyword>
<feature type="transmembrane region" description="Helical" evidence="1">
    <location>
        <begin position="41"/>
        <end position="58"/>
    </location>
</feature>
<dbReference type="Proteomes" id="UP001058271">
    <property type="component" value="Chromosome"/>
</dbReference>
<dbReference type="PANTHER" id="PTHR35205">
    <property type="entry name" value="NB-ARC AND TPR DOMAIN PROTEIN"/>
    <property type="match status" value="1"/>
</dbReference>
<evidence type="ECO:0000313" key="3">
    <source>
        <dbReference type="EMBL" id="UWZ39260.1"/>
    </source>
</evidence>
<organism evidence="3 4">
    <name type="scientific">Dactylosporangium roseum</name>
    <dbReference type="NCBI Taxonomy" id="47989"/>
    <lineage>
        <taxon>Bacteria</taxon>
        <taxon>Bacillati</taxon>
        <taxon>Actinomycetota</taxon>
        <taxon>Actinomycetes</taxon>
        <taxon>Micromonosporales</taxon>
        <taxon>Micromonosporaceae</taxon>
        <taxon>Dactylosporangium</taxon>
    </lineage>
</organism>
<keyword evidence="1" id="KW-1133">Transmembrane helix</keyword>
<proteinExistence type="predicted"/>
<feature type="transmembrane region" description="Helical" evidence="1">
    <location>
        <begin position="12"/>
        <end position="29"/>
    </location>
</feature>
<feature type="domain" description="NB-ARC" evidence="2">
    <location>
        <begin position="112"/>
        <end position="220"/>
    </location>
</feature>
<name>A0ABY5ZAZ5_9ACTN</name>
<sequence length="631" mass="69006">MHDQLVVRRSLIALALLSFAALIGAGGLYLAHRGLDNADKIASVGSFLVALVGLLQLIEPGRRLLIWLRRGPGNHDVPSLIDGIPGAAPPVNPKFTGRAEQLAELTRALKQDGRVAVEGIGGVGKTELVAKYVEMSRGRYKKIWWIRGHNDEVASSDVDAIACTISDAETPRARLAAYFDLLRTERRWLLVIDDVGSETTVAPFLSSSLVGHVVVTSRQRIGLVRASITLSDWDTHEAIEFLRLTLTADESSLDSLAARLFFVPLAISQAANFIQVTGISIQDFLQLFEAQKGKMLAAGRAFNRTDTVATMLHISVKAAESAEPGSTKLLRMCSLYAVGAIPAELPHALGSTRFKGGFGLPSPVAVRFRRRLRDPLSYSKWIESLARQRLISTDAGNIVIHPLVAEIVKSGLTKKQLRELTYFGAVGLVTLISNTSEPEARARLWQTLLPHVVAIGDLARELRPPFAGTNFAARVTWYAWREASLLLSAASRQVYEDHENNEGERLASLSLELAEKCYAPSMAFRGAGAPYSWYAMTKALEACAAYAYRRNDFSLSKSLLIRALKCTHHLHPQGRAAIITGLASTEIRLGDIESASALLEKELSSLRRKLPDSDPALKDLLVLDEEIRGRT</sequence>
<dbReference type="SUPFAM" id="SSF52540">
    <property type="entry name" value="P-loop containing nucleoside triphosphate hydrolases"/>
    <property type="match status" value="1"/>
</dbReference>